<feature type="compositionally biased region" description="Polar residues" evidence="12">
    <location>
        <begin position="1"/>
        <end position="12"/>
    </location>
</feature>
<dbReference type="GO" id="GO:0005886">
    <property type="term" value="C:plasma membrane"/>
    <property type="evidence" value="ECO:0007669"/>
    <property type="project" value="TreeGrafter"/>
</dbReference>
<evidence type="ECO:0000256" key="1">
    <source>
        <dbReference type="ARBA" id="ARBA00004141"/>
    </source>
</evidence>
<evidence type="ECO:0000256" key="8">
    <source>
        <dbReference type="ARBA" id="ARBA00023136"/>
    </source>
</evidence>
<evidence type="ECO:0000256" key="13">
    <source>
        <dbReference type="SAM" id="Phobius"/>
    </source>
</evidence>
<dbReference type="Gene3D" id="1.10.287.770">
    <property type="entry name" value="YojJ-like"/>
    <property type="match status" value="1"/>
</dbReference>
<dbReference type="GO" id="GO:0015280">
    <property type="term" value="F:ligand-gated sodium channel activity"/>
    <property type="evidence" value="ECO:0007669"/>
    <property type="project" value="TreeGrafter"/>
</dbReference>
<dbReference type="PANTHER" id="PTHR11690:SF244">
    <property type="entry name" value="DEGENERIN LIKE"/>
    <property type="match status" value="1"/>
</dbReference>
<dbReference type="Pfam" id="PF00858">
    <property type="entry name" value="ASC"/>
    <property type="match status" value="2"/>
</dbReference>
<evidence type="ECO:0000256" key="6">
    <source>
        <dbReference type="ARBA" id="ARBA00023053"/>
    </source>
</evidence>
<keyword evidence="7 11" id="KW-0406">Ion transport</keyword>
<dbReference type="Gene3D" id="2.60.470.10">
    <property type="entry name" value="Acid-sensing ion channels like domains"/>
    <property type="match status" value="1"/>
</dbReference>
<evidence type="ECO:0000256" key="5">
    <source>
        <dbReference type="ARBA" id="ARBA00022989"/>
    </source>
</evidence>
<evidence type="ECO:0000256" key="12">
    <source>
        <dbReference type="SAM" id="MobiDB-lite"/>
    </source>
</evidence>
<keyword evidence="4 11" id="KW-0812">Transmembrane</keyword>
<gene>
    <name evidence="14" type="ORF">HPHI1048_LOCUS12542</name>
</gene>
<evidence type="ECO:0000256" key="10">
    <source>
        <dbReference type="ARBA" id="ARBA00023303"/>
    </source>
</evidence>
<evidence type="ECO:0000256" key="4">
    <source>
        <dbReference type="ARBA" id="ARBA00022692"/>
    </source>
</evidence>
<proteinExistence type="inferred from homology"/>
<keyword evidence="3 11" id="KW-0894">Sodium channel</keyword>
<keyword evidence="9 11" id="KW-0739">Sodium transport</keyword>
<keyword evidence="5 13" id="KW-1133">Transmembrane helix</keyword>
<evidence type="ECO:0000256" key="3">
    <source>
        <dbReference type="ARBA" id="ARBA00022461"/>
    </source>
</evidence>
<comment type="subcellular location">
    <subcellularLocation>
        <location evidence="1">Membrane</location>
        <topology evidence="1">Multi-pass membrane protein</topology>
    </subcellularLocation>
</comment>
<keyword evidence="2 11" id="KW-0813">Transport</keyword>
<sequence>MAEQEQGQSGQDSPKKDMDELIHRVAKLERQTSMGPENGSHGQNGAADGHVSKDLSDLFQLDGDGDGKDDNGKTANSKQTGSSLDLCTNLWGGPIQPRSDQSLWAWMENFFGGVTTAHGINRVFDEDNGILRRLFWFGAFTASFYALFFFVIDSIMLFIEAKSDTSFGQDSHAGILPMMTVCNLSPIRCGCSGFYDPSLVNNQQLFPMILPFICSNAVVYSDANYNADSSSTATMEDSKKYVDVILTAQSMTNFSEKLGCGLDGYTDTWFVNAVQSGILQYHELIKYAGYMDRSKLLRKCMAIDADPTSKTSGKKVSCMDDSWWGPPKIDENYGACHTFNPCQGFPVGDGCTSDADCEHMYDKSLKGGICDPTKKTCQCTLCKSGKDCKIAKQLNPGRGNGIRMVLNVATDQDATLTAASKARWNAGAIVHFHSHYDDGNLGEAYTVPPGKVTNFGIARENFKEQLYPFTNCSKWYNVDPSVCQLNCLRRLDAVRCCKRDVSDVTKGELPVINVSSGGALVNLTNPMLSCNILDPEVVTCFEQQAQRVSDGMDCLDGALGTTSPYYKVWKRTNWYDDSDVTSESMVGKQEKKSQSIKKQCVWTISQGKDNEADYGKECKIDSDCKTSQSGGVNGVCVDASRAYCPQRCEYDQFNVVSQSAADMSVGTIKIIAAQELATVTKAYDPQNPEVRRWKPRCGVYPGVTDCFTDTQAQALVKDSYSLLNIDYLNFDMVVSQKVGSITLATLMGTIGGNLGMFTGISVMTIMEWLELLFFAIVSMPFFFFGIKIGPFIRSAPSQSEDDEDLIDDDVRQVLMNIKKIAAKRKGKDGIPDAVALPIEESASPAQSIPAKSGRGERNL</sequence>
<organism evidence="14">
    <name type="scientific">Hanusia phi</name>
    <dbReference type="NCBI Taxonomy" id="3032"/>
    <lineage>
        <taxon>Eukaryota</taxon>
        <taxon>Cryptophyceae</taxon>
        <taxon>Pyrenomonadales</taxon>
        <taxon>Geminigeraceae</taxon>
        <taxon>Hanusia</taxon>
    </lineage>
</organism>
<dbReference type="InterPro" id="IPR001873">
    <property type="entry name" value="ENaC"/>
</dbReference>
<dbReference type="PRINTS" id="PR01078">
    <property type="entry name" value="AMINACHANNEL"/>
</dbReference>
<protein>
    <submittedName>
        <fullName evidence="14">Uncharacterized protein</fullName>
    </submittedName>
</protein>
<dbReference type="PANTHER" id="PTHR11690">
    <property type="entry name" value="AMILORIDE-SENSITIVE SODIUM CHANNEL-RELATED"/>
    <property type="match status" value="1"/>
</dbReference>
<accession>A0A7S0EKP7</accession>
<feature type="compositionally biased region" description="Basic and acidic residues" evidence="12">
    <location>
        <begin position="13"/>
        <end position="30"/>
    </location>
</feature>
<evidence type="ECO:0000256" key="9">
    <source>
        <dbReference type="ARBA" id="ARBA00023201"/>
    </source>
</evidence>
<comment type="similarity">
    <text evidence="11">Belongs to the amiloride-sensitive sodium channel (TC 1.A.6) family.</text>
</comment>
<evidence type="ECO:0000256" key="7">
    <source>
        <dbReference type="ARBA" id="ARBA00023065"/>
    </source>
</evidence>
<reference evidence="14" key="1">
    <citation type="submission" date="2021-01" db="EMBL/GenBank/DDBJ databases">
        <authorList>
            <person name="Corre E."/>
            <person name="Pelletier E."/>
            <person name="Niang G."/>
            <person name="Scheremetjew M."/>
            <person name="Finn R."/>
            <person name="Kale V."/>
            <person name="Holt S."/>
            <person name="Cochrane G."/>
            <person name="Meng A."/>
            <person name="Brown T."/>
            <person name="Cohen L."/>
        </authorList>
    </citation>
    <scope>NUCLEOTIDE SEQUENCE</scope>
    <source>
        <strain evidence="14">CCMP325</strain>
    </source>
</reference>
<dbReference type="AlphaFoldDB" id="A0A7S0EKP7"/>
<keyword evidence="6" id="KW-0915">Sodium</keyword>
<feature type="compositionally biased region" description="Polar residues" evidence="12">
    <location>
        <begin position="31"/>
        <end position="43"/>
    </location>
</feature>
<dbReference type="EMBL" id="HBEO01018379">
    <property type="protein sequence ID" value="CAD8487911.1"/>
    <property type="molecule type" value="Transcribed_RNA"/>
</dbReference>
<keyword evidence="8 13" id="KW-0472">Membrane</keyword>
<keyword evidence="10 11" id="KW-0407">Ion channel</keyword>
<feature type="transmembrane region" description="Helical" evidence="13">
    <location>
        <begin position="771"/>
        <end position="789"/>
    </location>
</feature>
<evidence type="ECO:0000313" key="14">
    <source>
        <dbReference type="EMBL" id="CAD8487911.1"/>
    </source>
</evidence>
<evidence type="ECO:0000256" key="2">
    <source>
        <dbReference type="ARBA" id="ARBA00022448"/>
    </source>
</evidence>
<name>A0A7S0EKP7_9CRYP</name>
<feature type="region of interest" description="Disordered" evidence="12">
    <location>
        <begin position="1"/>
        <end position="51"/>
    </location>
</feature>
<evidence type="ECO:0000256" key="11">
    <source>
        <dbReference type="RuleBase" id="RU000679"/>
    </source>
</evidence>
<feature type="transmembrane region" description="Helical" evidence="13">
    <location>
        <begin position="134"/>
        <end position="159"/>
    </location>
</feature>
<feature type="region of interest" description="Disordered" evidence="12">
    <location>
        <begin position="837"/>
        <end position="859"/>
    </location>
</feature>